<dbReference type="GO" id="GO:0045892">
    <property type="term" value="P:negative regulation of DNA-templated transcription"/>
    <property type="evidence" value="ECO:0007669"/>
    <property type="project" value="InterPro"/>
</dbReference>
<evidence type="ECO:0000256" key="6">
    <source>
        <dbReference type="ARBA" id="ARBA00023163"/>
    </source>
</evidence>
<organism evidence="8 9">
    <name type="scientific">Anaerosalibacter bizertensis</name>
    <dbReference type="NCBI Taxonomy" id="932217"/>
    <lineage>
        <taxon>Bacteria</taxon>
        <taxon>Bacillati</taxon>
        <taxon>Bacillota</taxon>
        <taxon>Tissierellia</taxon>
        <taxon>Tissierellales</taxon>
        <taxon>Sporanaerobacteraceae</taxon>
        <taxon>Anaerosalibacter</taxon>
    </lineage>
</organism>
<dbReference type="InterPro" id="IPR031316">
    <property type="entry name" value="FlgM_C"/>
</dbReference>
<evidence type="ECO:0000256" key="1">
    <source>
        <dbReference type="ARBA" id="ARBA00005322"/>
    </source>
</evidence>
<evidence type="ECO:0000256" key="4">
    <source>
        <dbReference type="ARBA" id="ARBA00022795"/>
    </source>
</evidence>
<reference evidence="8 9" key="1">
    <citation type="submission" date="2019-08" db="EMBL/GenBank/DDBJ databases">
        <title>In-depth cultivation of the pig gut microbiome towards novel bacterial diversity and tailored functional studies.</title>
        <authorList>
            <person name="Wylensek D."/>
            <person name="Hitch T.C.A."/>
            <person name="Clavel T."/>
        </authorList>
    </citation>
    <scope>NUCLEOTIDE SEQUENCE [LARGE SCALE GENOMIC DNA]</scope>
    <source>
        <strain evidence="8 9">Med78-601-WT-4W-RMD-3</strain>
    </source>
</reference>
<dbReference type="GO" id="GO:0044781">
    <property type="term" value="P:bacterial-type flagellum organization"/>
    <property type="evidence" value="ECO:0007669"/>
    <property type="project" value="UniProtKB-KW"/>
</dbReference>
<dbReference type="OrthoDB" id="2112849at2"/>
<dbReference type="Proteomes" id="UP000462760">
    <property type="component" value="Unassembled WGS sequence"/>
</dbReference>
<keyword evidence="5" id="KW-0805">Transcription regulation</keyword>
<comment type="similarity">
    <text evidence="1">Belongs to the FlgM family.</text>
</comment>
<accession>A0A844FGW9</accession>
<evidence type="ECO:0000313" key="9">
    <source>
        <dbReference type="Proteomes" id="UP000462760"/>
    </source>
</evidence>
<keyword evidence="8" id="KW-0282">Flagellum</keyword>
<dbReference type="InterPro" id="IPR007412">
    <property type="entry name" value="FlgM"/>
</dbReference>
<evidence type="ECO:0000259" key="7">
    <source>
        <dbReference type="Pfam" id="PF04316"/>
    </source>
</evidence>
<evidence type="ECO:0000256" key="2">
    <source>
        <dbReference type="ARBA" id="ARBA00017823"/>
    </source>
</evidence>
<proteinExistence type="inferred from homology"/>
<dbReference type="EMBL" id="VULR01000007">
    <property type="protein sequence ID" value="MSS43313.1"/>
    <property type="molecule type" value="Genomic_DNA"/>
</dbReference>
<feature type="domain" description="Anti-sigma-28 factor FlgM C-terminal" evidence="7">
    <location>
        <begin position="35"/>
        <end position="88"/>
    </location>
</feature>
<dbReference type="AlphaFoldDB" id="A0A844FGW9"/>
<comment type="caution">
    <text evidence="8">The sequence shown here is derived from an EMBL/GenBank/DDBJ whole genome shotgun (WGS) entry which is preliminary data.</text>
</comment>
<dbReference type="SUPFAM" id="SSF101498">
    <property type="entry name" value="Anti-sigma factor FlgM"/>
    <property type="match status" value="1"/>
</dbReference>
<keyword evidence="4" id="KW-1005">Bacterial flagellum biogenesis</keyword>
<dbReference type="Pfam" id="PF04316">
    <property type="entry name" value="FlgM"/>
    <property type="match status" value="1"/>
</dbReference>
<protein>
    <recommendedName>
        <fullName evidence="2">Negative regulator of flagellin synthesis</fullName>
    </recommendedName>
</protein>
<evidence type="ECO:0000256" key="5">
    <source>
        <dbReference type="ARBA" id="ARBA00023015"/>
    </source>
</evidence>
<keyword evidence="3" id="KW-0678">Repressor</keyword>
<dbReference type="NCBIfam" id="TIGR03824">
    <property type="entry name" value="FlgM_jcvi"/>
    <property type="match status" value="1"/>
</dbReference>
<keyword evidence="8" id="KW-0966">Cell projection</keyword>
<gene>
    <name evidence="8" type="primary">flgM</name>
    <name evidence="8" type="ORF">FYJ27_06145</name>
</gene>
<keyword evidence="8" id="KW-0969">Cilium</keyword>
<dbReference type="InterPro" id="IPR035890">
    <property type="entry name" value="Anti-sigma-28_factor_FlgM_sf"/>
</dbReference>
<keyword evidence="6" id="KW-0804">Transcription</keyword>
<name>A0A844FGW9_9FIRM</name>
<sequence>MGCFLMKINRVDKIFQVYENQQVKKVGLKNKYKRDELNLSDKAVEYQNTFNKIKELPDIRENKVKEIKDSIRTGTYKIDGRKIVDKMFERANFDTKV</sequence>
<evidence type="ECO:0000313" key="8">
    <source>
        <dbReference type="EMBL" id="MSS43313.1"/>
    </source>
</evidence>
<evidence type="ECO:0000256" key="3">
    <source>
        <dbReference type="ARBA" id="ARBA00022491"/>
    </source>
</evidence>